<accession>A0A7L9FF72</accession>
<dbReference type="PANTHER" id="PTHR43196:SF2">
    <property type="entry name" value="PHOSPHOADENOSINE PHOSPHOSULFATE REDUCTASE"/>
    <property type="match status" value="1"/>
</dbReference>
<sequence length="350" mass="41065">MMEAYPVVVNGSVAGFIRTFGDYVELVKSGSRDHYLWWGERGFYVRAKSPFYNIVYEDAFIPRVEHRENLLRERVLQAVDRLRDALTGKLVMADLSGGKDSTAQLIILSKLREFVDFRLVAVYVHVPYLEPLENIDYAEATAEKLGVEFYYTEANRRMMEFYLLREGLPRRGVRWCTYLKTRALRETRKKLGADFEAKGDRMLESGKRMGKLQALAKSSGFIQGRTLNLVYDFSALDTAWIVKEHGLIHPHYRSGIPRVSCRFCPYRGLYELEAAKWQEVEDMGLVEHSAMLMYRRYYSGVTTWDMFWELSLWRFQPTLARMRVGELKSIDYSRYITIDKVKAMFRSMWE</sequence>
<dbReference type="InterPro" id="IPR002500">
    <property type="entry name" value="PAPS_reduct_dom"/>
</dbReference>
<dbReference type="InParanoid" id="A0A7L9FF72"/>
<feature type="domain" description="Phosphoadenosine phosphosulphate reductase" evidence="1">
    <location>
        <begin position="94"/>
        <end position="265"/>
    </location>
</feature>
<keyword evidence="3" id="KW-1185">Reference proteome</keyword>
<dbReference type="Proteomes" id="UP000594121">
    <property type="component" value="Chromosome"/>
</dbReference>
<dbReference type="KEGG" id="thel:IG193_06745"/>
<dbReference type="InterPro" id="IPR014729">
    <property type="entry name" value="Rossmann-like_a/b/a_fold"/>
</dbReference>
<dbReference type="GO" id="GO:0003824">
    <property type="term" value="F:catalytic activity"/>
    <property type="evidence" value="ECO:0007669"/>
    <property type="project" value="InterPro"/>
</dbReference>
<gene>
    <name evidence="2" type="ORF">IG193_06745</name>
</gene>
<dbReference type="Gene3D" id="3.40.50.620">
    <property type="entry name" value="HUPs"/>
    <property type="match status" value="1"/>
</dbReference>
<dbReference type="AlphaFoldDB" id="A0A7L9FF72"/>
<name>A0A7L9FF72_9CREN</name>
<dbReference type="InterPro" id="IPR050128">
    <property type="entry name" value="Sulfate_adenylyltrnsfr_sub2"/>
</dbReference>
<protein>
    <submittedName>
        <fullName evidence="2">Phosphoadenosine phosphosulfate reductase family protein</fullName>
    </submittedName>
</protein>
<evidence type="ECO:0000259" key="1">
    <source>
        <dbReference type="Pfam" id="PF01507"/>
    </source>
</evidence>
<evidence type="ECO:0000313" key="2">
    <source>
        <dbReference type="EMBL" id="QOJ78448.1"/>
    </source>
</evidence>
<proteinExistence type="predicted"/>
<dbReference type="SUPFAM" id="SSF52402">
    <property type="entry name" value="Adenine nucleotide alpha hydrolases-like"/>
    <property type="match status" value="1"/>
</dbReference>
<evidence type="ECO:0000313" key="3">
    <source>
        <dbReference type="Proteomes" id="UP000594121"/>
    </source>
</evidence>
<reference evidence="2 3" key="1">
    <citation type="submission" date="2020-10" db="EMBL/GenBank/DDBJ databases">
        <title>Thermofilum lucidum 3507LT sp. nov. a novel member of Thermofilaceae family isolated from Chile hot spring, and proposal of description order Thermofilales.</title>
        <authorList>
            <person name="Zayulina K.S."/>
            <person name="Elcheninov A.G."/>
            <person name="Toshchakov S.V."/>
            <person name="Kublanov I.V."/>
        </authorList>
    </citation>
    <scope>NUCLEOTIDE SEQUENCE [LARGE SCALE GENOMIC DNA]</scope>
    <source>
        <strain evidence="2 3">3507LT</strain>
    </source>
</reference>
<organism evidence="2 3">
    <name type="scientific">Infirmifilum lucidum</name>
    <dbReference type="NCBI Taxonomy" id="2776706"/>
    <lineage>
        <taxon>Archaea</taxon>
        <taxon>Thermoproteota</taxon>
        <taxon>Thermoprotei</taxon>
        <taxon>Thermofilales</taxon>
        <taxon>Thermofilaceae</taxon>
        <taxon>Infirmifilum</taxon>
    </lineage>
</organism>
<dbReference type="Pfam" id="PF01507">
    <property type="entry name" value="PAPS_reduct"/>
    <property type="match status" value="1"/>
</dbReference>
<dbReference type="PANTHER" id="PTHR43196">
    <property type="entry name" value="SULFATE ADENYLYLTRANSFERASE SUBUNIT 2"/>
    <property type="match status" value="1"/>
</dbReference>
<dbReference type="EMBL" id="CP062310">
    <property type="protein sequence ID" value="QOJ78448.1"/>
    <property type="molecule type" value="Genomic_DNA"/>
</dbReference>